<gene>
    <name evidence="1" type="ORF">RI138_20925</name>
</gene>
<keyword evidence="2" id="KW-1185">Reference proteome</keyword>
<evidence type="ECO:0000313" key="1">
    <source>
        <dbReference type="EMBL" id="WNF29089.1"/>
    </source>
</evidence>
<protein>
    <submittedName>
        <fullName evidence="1">Uncharacterized protein</fullName>
    </submittedName>
</protein>
<evidence type="ECO:0000313" key="2">
    <source>
        <dbReference type="Proteomes" id="UP001303236"/>
    </source>
</evidence>
<reference evidence="1 2" key="1">
    <citation type="submission" date="2023-09" db="EMBL/GenBank/DDBJ databases">
        <title>Genome completion map analysis of the actinomycetes C11-1.</title>
        <authorList>
            <person name="Qin P."/>
            <person name="Guan P."/>
        </authorList>
    </citation>
    <scope>NUCLEOTIDE SEQUENCE [LARGE SCALE GENOMIC DNA]</scope>
    <source>
        <strain evidence="1 2">C11-1</strain>
    </source>
</reference>
<sequence>MPAHCDTTAGRLARAYKNKTPHKRGTSFTVPDVVGIEMKLSVDRLLDGDED</sequence>
<dbReference type="Proteomes" id="UP001303236">
    <property type="component" value="Chromosome"/>
</dbReference>
<proteinExistence type="predicted"/>
<accession>A0ABY9VYW7</accession>
<dbReference type="EMBL" id="CP134500">
    <property type="protein sequence ID" value="WNF29089.1"/>
    <property type="molecule type" value="Genomic_DNA"/>
</dbReference>
<organism evidence="1 2">
    <name type="scientific">Streptomyces durocortorensis</name>
    <dbReference type="NCBI Taxonomy" id="2811104"/>
    <lineage>
        <taxon>Bacteria</taxon>
        <taxon>Bacillati</taxon>
        <taxon>Actinomycetota</taxon>
        <taxon>Actinomycetes</taxon>
        <taxon>Kitasatosporales</taxon>
        <taxon>Streptomycetaceae</taxon>
        <taxon>Streptomyces</taxon>
    </lineage>
</organism>
<name>A0ABY9VYW7_9ACTN</name>